<gene>
    <name evidence="2" type="ORF">LTR24_010613</name>
</gene>
<keyword evidence="1" id="KW-0732">Signal</keyword>
<feature type="chain" id="PRO_5046030814" evidence="1">
    <location>
        <begin position="18"/>
        <end position="245"/>
    </location>
</feature>
<organism evidence="2 3">
    <name type="scientific">Lithohypha guttulata</name>
    <dbReference type="NCBI Taxonomy" id="1690604"/>
    <lineage>
        <taxon>Eukaryota</taxon>
        <taxon>Fungi</taxon>
        <taxon>Dikarya</taxon>
        <taxon>Ascomycota</taxon>
        <taxon>Pezizomycotina</taxon>
        <taxon>Eurotiomycetes</taxon>
        <taxon>Chaetothyriomycetidae</taxon>
        <taxon>Chaetothyriales</taxon>
        <taxon>Trichomeriaceae</taxon>
        <taxon>Lithohypha</taxon>
    </lineage>
</organism>
<evidence type="ECO:0000313" key="3">
    <source>
        <dbReference type="Proteomes" id="UP001345013"/>
    </source>
</evidence>
<dbReference type="EMBL" id="JAVRRG010000384">
    <property type="protein sequence ID" value="KAK5070691.1"/>
    <property type="molecule type" value="Genomic_DNA"/>
</dbReference>
<comment type="caution">
    <text evidence="2">The sequence shown here is derived from an EMBL/GenBank/DDBJ whole genome shotgun (WGS) entry which is preliminary data.</text>
</comment>
<evidence type="ECO:0000313" key="2">
    <source>
        <dbReference type="EMBL" id="KAK5070691.1"/>
    </source>
</evidence>
<reference evidence="2 3" key="1">
    <citation type="submission" date="2023-08" db="EMBL/GenBank/DDBJ databases">
        <title>Black Yeasts Isolated from many extreme environments.</title>
        <authorList>
            <person name="Coleine C."/>
            <person name="Stajich J.E."/>
            <person name="Selbmann L."/>
        </authorList>
    </citation>
    <scope>NUCLEOTIDE SEQUENCE [LARGE SCALE GENOMIC DNA]</scope>
    <source>
        <strain evidence="2 3">CCFEE 5885</strain>
    </source>
</reference>
<keyword evidence="3" id="KW-1185">Reference proteome</keyword>
<dbReference type="Proteomes" id="UP001345013">
    <property type="component" value="Unassembled WGS sequence"/>
</dbReference>
<feature type="signal peptide" evidence="1">
    <location>
        <begin position="1"/>
        <end position="17"/>
    </location>
</feature>
<proteinExistence type="predicted"/>
<evidence type="ECO:0000256" key="1">
    <source>
        <dbReference type="SAM" id="SignalP"/>
    </source>
</evidence>
<accession>A0ABR0JU71</accession>
<protein>
    <submittedName>
        <fullName evidence="2">Uncharacterized protein</fullName>
    </submittedName>
</protein>
<sequence>MRASIIFATLFTTAVVAAPILDGTKHAVTDKVTGLADDLEATITAGASDIVKREDKDLDELTNKLELGSLTAKPDFSGLTDKLDITDITSDIAKRQDPNIENDVPAGDISRRLLGQEDLLGTVNSLLADVTSITTTTESILTNLIHNLEGADVEGVLADVEGLVDALLAKVQNIADDADLGLDLSALQPTLNTLSDNVGGLVGEVQSLPDVGVVSDLTVEITGVLADVLMLVDSLLFVDTLEGSP</sequence>
<name>A0ABR0JU71_9EURO</name>